<evidence type="ECO:0000256" key="1">
    <source>
        <dbReference type="SAM" id="MobiDB-lite"/>
    </source>
</evidence>
<dbReference type="InParanoid" id="G1U5H7"/>
<dbReference type="Proteomes" id="UP000001811">
    <property type="component" value="Unplaced"/>
</dbReference>
<protein>
    <submittedName>
        <fullName evidence="2">Uncharacterized protein</fullName>
    </submittedName>
</protein>
<accession>G1U5H7</accession>
<keyword evidence="3" id="KW-1185">Reference proteome</keyword>
<dbReference type="InterPro" id="IPR028118">
    <property type="entry name" value="Chibby_fam"/>
</dbReference>
<dbReference type="STRING" id="9986.ENSOCUP00000024657"/>
<organism evidence="2 3">
    <name type="scientific">Oryctolagus cuniculus</name>
    <name type="common">Rabbit</name>
    <dbReference type="NCBI Taxonomy" id="9986"/>
    <lineage>
        <taxon>Eukaryota</taxon>
        <taxon>Metazoa</taxon>
        <taxon>Chordata</taxon>
        <taxon>Craniata</taxon>
        <taxon>Vertebrata</taxon>
        <taxon>Euteleostomi</taxon>
        <taxon>Mammalia</taxon>
        <taxon>Eutheria</taxon>
        <taxon>Euarchontoglires</taxon>
        <taxon>Glires</taxon>
        <taxon>Lagomorpha</taxon>
        <taxon>Leporidae</taxon>
        <taxon>Oryctolagus</taxon>
    </lineage>
</organism>
<name>G1U5H7_RABIT</name>
<reference evidence="2" key="2">
    <citation type="submission" date="2025-08" db="UniProtKB">
        <authorList>
            <consortium name="Ensembl"/>
        </authorList>
    </citation>
    <scope>IDENTIFICATION</scope>
    <source>
        <strain evidence="2">Thorbecke</strain>
    </source>
</reference>
<dbReference type="AlphaFoldDB" id="G1U5H7"/>
<dbReference type="Bgee" id="ENSOCUG00000022535">
    <property type="expression patterns" value="Expressed in testis and 8 other cell types or tissues"/>
</dbReference>
<evidence type="ECO:0000313" key="2">
    <source>
        <dbReference type="Ensembl" id="ENSOCUP00000024657.2"/>
    </source>
</evidence>
<dbReference type="Ensembl" id="ENSOCUT00000026140.2">
    <property type="protein sequence ID" value="ENSOCUP00000024657.2"/>
    <property type="gene ID" value="ENSOCUG00000022535.2"/>
</dbReference>
<proteinExistence type="predicted"/>
<dbReference type="Pfam" id="PF14645">
    <property type="entry name" value="Chibby"/>
    <property type="match status" value="1"/>
</dbReference>
<reference evidence="2 3" key="1">
    <citation type="journal article" date="2011" name="Nature">
        <title>A high-resolution map of human evolutionary constraint using 29 mammals.</title>
        <authorList>
            <person name="Lindblad-Toh K."/>
            <person name="Garber M."/>
            <person name="Zuk O."/>
            <person name="Lin M.F."/>
            <person name="Parker B.J."/>
            <person name="Washietl S."/>
            <person name="Kheradpour P."/>
            <person name="Ernst J."/>
            <person name="Jordan G."/>
            <person name="Mauceli E."/>
            <person name="Ward L.D."/>
            <person name="Lowe C.B."/>
            <person name="Holloway A.K."/>
            <person name="Clamp M."/>
            <person name="Gnerre S."/>
            <person name="Alfoldi J."/>
            <person name="Beal K."/>
            <person name="Chang J."/>
            <person name="Clawson H."/>
            <person name="Cuff J."/>
            <person name="Di Palma F."/>
            <person name="Fitzgerald S."/>
            <person name="Flicek P."/>
            <person name="Guttman M."/>
            <person name="Hubisz M.J."/>
            <person name="Jaffe D.B."/>
            <person name="Jungreis I."/>
            <person name="Kent W.J."/>
            <person name="Kostka D."/>
            <person name="Lara M."/>
            <person name="Martins A.L."/>
            <person name="Massingham T."/>
            <person name="Moltke I."/>
            <person name="Raney B.J."/>
            <person name="Rasmussen M.D."/>
            <person name="Robinson J."/>
            <person name="Stark A."/>
            <person name="Vilella A.J."/>
            <person name="Wen J."/>
            <person name="Xie X."/>
            <person name="Zody M.C."/>
            <person name="Baldwin J."/>
            <person name="Bloom T."/>
            <person name="Chin C.W."/>
            <person name="Heiman D."/>
            <person name="Nicol R."/>
            <person name="Nusbaum C."/>
            <person name="Young S."/>
            <person name="Wilkinson J."/>
            <person name="Worley K.C."/>
            <person name="Kovar C.L."/>
            <person name="Muzny D.M."/>
            <person name="Gibbs R.A."/>
            <person name="Cree A."/>
            <person name="Dihn H.H."/>
            <person name="Fowler G."/>
            <person name="Jhangiani S."/>
            <person name="Joshi V."/>
            <person name="Lee S."/>
            <person name="Lewis L.R."/>
            <person name="Nazareth L.V."/>
            <person name="Okwuonu G."/>
            <person name="Santibanez J."/>
            <person name="Warren W.C."/>
            <person name="Mardis E.R."/>
            <person name="Weinstock G.M."/>
            <person name="Wilson R.K."/>
            <person name="Delehaunty K."/>
            <person name="Dooling D."/>
            <person name="Fronik C."/>
            <person name="Fulton L."/>
            <person name="Fulton B."/>
            <person name="Graves T."/>
            <person name="Minx P."/>
            <person name="Sodergren E."/>
            <person name="Birney E."/>
            <person name="Margulies E.H."/>
            <person name="Herrero J."/>
            <person name="Green E.D."/>
            <person name="Haussler D."/>
            <person name="Siepel A."/>
            <person name="Goldman N."/>
            <person name="Pollard K.S."/>
            <person name="Pedersen J.S."/>
            <person name="Lander E.S."/>
            <person name="Kellis M."/>
        </authorList>
    </citation>
    <scope>NUCLEOTIDE SEQUENCE [LARGE SCALE GENOMIC DNA]</scope>
    <source>
        <strain evidence="3">Thorbecke</strain>
    </source>
</reference>
<dbReference type="PaxDb" id="9986-ENSOCUP00000024657"/>
<dbReference type="HOGENOM" id="CLU_2764600_0_0_1"/>
<reference evidence="2" key="3">
    <citation type="submission" date="2025-09" db="UniProtKB">
        <authorList>
            <consortium name="Ensembl"/>
        </authorList>
    </citation>
    <scope>IDENTIFICATION</scope>
    <source>
        <strain evidence="2">Thorbecke</strain>
    </source>
</reference>
<evidence type="ECO:0000313" key="3">
    <source>
        <dbReference type="Proteomes" id="UP000001811"/>
    </source>
</evidence>
<sequence length="147" mass="16029">MGPGLGPQLGSSAPPPHLPGEGRAVTLACLHLSGPRGCLVRHLHATQKRPHPTLVLAAFECLGPSHPSRLWEQLRQFWADNFSGGFSPRRPPLRRKSSMSTFYLVEHRTSQGEVGLRYGGTGEAPQRGRAFRVPEGGPWTPRKLRGG</sequence>
<feature type="region of interest" description="Disordered" evidence="1">
    <location>
        <begin position="119"/>
        <end position="147"/>
    </location>
</feature>